<accession>A0A1Q5VX88</accession>
<reference evidence="1 2" key="1">
    <citation type="submission" date="2020-12" db="EMBL/GenBank/DDBJ databases">
        <title>FDA dAtabase for Regulatory Grade micrObial Sequences (FDA-ARGOS): Supporting development and validation of Infectious Disease Dx tests.</title>
        <authorList>
            <person name="Sproer C."/>
            <person name="Gronow S."/>
            <person name="Severitt S."/>
            <person name="Schroder I."/>
            <person name="Tallon L."/>
            <person name="Sadzewicz L."/>
            <person name="Zhao X."/>
            <person name="Boylan J."/>
            <person name="Ott S."/>
            <person name="Bowen H."/>
            <person name="Vavikolanu K."/>
            <person name="Mehta A."/>
            <person name="Aluvathingal J."/>
            <person name="Nadendla S."/>
            <person name="Lowell S."/>
            <person name="Myers T."/>
            <person name="Yan Y."/>
            <person name="Sichtig H."/>
        </authorList>
    </citation>
    <scope>NUCLEOTIDE SEQUENCE [LARGE SCALE GENOMIC DNA]</scope>
    <source>
        <strain evidence="1 2">FDAARGOS_933</strain>
    </source>
</reference>
<dbReference type="AlphaFoldDB" id="A0A1Q5VX88"/>
<dbReference type="InterPro" id="IPR016875">
    <property type="entry name" value="UCP028200"/>
</dbReference>
<dbReference type="EMBL" id="CP065745">
    <property type="protein sequence ID" value="QPR56347.1"/>
    <property type="molecule type" value="Genomic_DNA"/>
</dbReference>
<protein>
    <submittedName>
        <fullName evidence="1">Uncharacterized protein</fullName>
    </submittedName>
</protein>
<evidence type="ECO:0000313" key="2">
    <source>
        <dbReference type="Proteomes" id="UP000595101"/>
    </source>
</evidence>
<dbReference type="RefSeq" id="WP_042655848.1">
    <property type="nucleotide sequence ID" value="NZ_CAWOOK010000035.1"/>
</dbReference>
<evidence type="ECO:0000313" key="1">
    <source>
        <dbReference type="EMBL" id="QPR56347.1"/>
    </source>
</evidence>
<dbReference type="PROSITE" id="PS51257">
    <property type="entry name" value="PROKAR_LIPOPROTEIN"/>
    <property type="match status" value="1"/>
</dbReference>
<proteinExistence type="predicted"/>
<sequence length="285" mass="33391">MINKVRWHKPKTWGLLLIGLLLTGCSTRVIYYWLDTAIIWQLDDYFALSYSQKDLLSREVKGLMAWHRQHELPRYAKDLDALAKAIASPMTPAQISTNLDAVQQSLTRTLENTIPRAVRLARTLTDDQVARFMTDRVKRQQERQHDFATEPKEQMLAEFRDKMNKRLEFWIGEVKPAQAPLVAQWAEWQYELMPPWLEFQASWTQELDRLMKQRQSPDFTRELTDLLAEGDGLMDGRFTGYTEQSRQRTVNWLSAMSQSLDISQRAHLYSLLKGYARDFEQMTGS</sequence>
<dbReference type="KEGG" id="aall:I6G90_08120"/>
<gene>
    <name evidence="1" type="ORF">I6G90_08120</name>
</gene>
<dbReference type="Pfam" id="PF19795">
    <property type="entry name" value="DUF6279"/>
    <property type="match status" value="1"/>
</dbReference>
<dbReference type="GeneID" id="60785564"/>
<organism evidence="1 2">
    <name type="scientific">Aeromonas allosaccharophila</name>
    <dbReference type="NCBI Taxonomy" id="656"/>
    <lineage>
        <taxon>Bacteria</taxon>
        <taxon>Pseudomonadati</taxon>
        <taxon>Pseudomonadota</taxon>
        <taxon>Gammaproteobacteria</taxon>
        <taxon>Aeromonadales</taxon>
        <taxon>Aeromonadaceae</taxon>
        <taxon>Aeromonas</taxon>
    </lineage>
</organism>
<dbReference type="Proteomes" id="UP000595101">
    <property type="component" value="Chromosome"/>
</dbReference>
<name>A0A1Q5VX88_9GAMM</name>
<dbReference type="PIRSF" id="PIRSF028200">
    <property type="entry name" value="UCP028200"/>
    <property type="match status" value="1"/>
</dbReference>